<evidence type="ECO:0000313" key="2">
    <source>
        <dbReference type="Proteomes" id="UP000789860"/>
    </source>
</evidence>
<dbReference type="EMBL" id="CAJVPM010037299">
    <property type="protein sequence ID" value="CAG8695051.1"/>
    <property type="molecule type" value="Genomic_DNA"/>
</dbReference>
<proteinExistence type="predicted"/>
<reference evidence="1" key="1">
    <citation type="submission" date="2021-06" db="EMBL/GenBank/DDBJ databases">
        <authorList>
            <person name="Kallberg Y."/>
            <person name="Tangrot J."/>
            <person name="Rosling A."/>
        </authorList>
    </citation>
    <scope>NUCLEOTIDE SEQUENCE</scope>
    <source>
        <strain evidence="1">AU212A</strain>
    </source>
</reference>
<sequence length="168" mass="18155">GIGGIYTSVYANLATNIPEIIIGIISVKNGQIQIAILSMVGSVFSNLSFVYGITILISGISVYVTDILVDLFTFITPTLGVTFTGFILVPCIGNAVEHAISIIFGIKDKMDIVIDNTGGSAIQIIYFVLPIIVISGWIMNLSVTMYFSPFITFSTFVCSFVFKLFVVD</sequence>
<feature type="non-terminal residue" evidence="1">
    <location>
        <position position="168"/>
    </location>
</feature>
<comment type="caution">
    <text evidence="1">The sequence shown here is derived from an EMBL/GenBank/DDBJ whole genome shotgun (WGS) entry which is preliminary data.</text>
</comment>
<accession>A0ACA9P6Q6</accession>
<dbReference type="Proteomes" id="UP000789860">
    <property type="component" value="Unassembled WGS sequence"/>
</dbReference>
<gene>
    <name evidence="1" type="ORF">SCALOS_LOCUS10282</name>
</gene>
<keyword evidence="2" id="KW-1185">Reference proteome</keyword>
<organism evidence="1 2">
    <name type="scientific">Scutellospora calospora</name>
    <dbReference type="NCBI Taxonomy" id="85575"/>
    <lineage>
        <taxon>Eukaryota</taxon>
        <taxon>Fungi</taxon>
        <taxon>Fungi incertae sedis</taxon>
        <taxon>Mucoromycota</taxon>
        <taxon>Glomeromycotina</taxon>
        <taxon>Glomeromycetes</taxon>
        <taxon>Diversisporales</taxon>
        <taxon>Gigasporaceae</taxon>
        <taxon>Scutellospora</taxon>
    </lineage>
</organism>
<name>A0ACA9P6Q6_9GLOM</name>
<protein>
    <submittedName>
        <fullName evidence="1">8028_t:CDS:1</fullName>
    </submittedName>
</protein>
<feature type="non-terminal residue" evidence="1">
    <location>
        <position position="1"/>
    </location>
</feature>
<evidence type="ECO:0000313" key="1">
    <source>
        <dbReference type="EMBL" id="CAG8695051.1"/>
    </source>
</evidence>